<dbReference type="Proteomes" id="UP001500575">
    <property type="component" value="Unassembled WGS sequence"/>
</dbReference>
<dbReference type="CDD" id="cd07043">
    <property type="entry name" value="STAS_anti-anti-sigma_factors"/>
    <property type="match status" value="1"/>
</dbReference>
<dbReference type="RefSeq" id="WP_344303063.1">
    <property type="nucleotide sequence ID" value="NZ_BAAAQQ010000007.1"/>
</dbReference>
<protein>
    <recommendedName>
        <fullName evidence="1">STAS domain-containing protein</fullName>
    </recommendedName>
</protein>
<evidence type="ECO:0000313" key="2">
    <source>
        <dbReference type="EMBL" id="GAA2121096.1"/>
    </source>
</evidence>
<evidence type="ECO:0000313" key="3">
    <source>
        <dbReference type="Proteomes" id="UP001500575"/>
    </source>
</evidence>
<feature type="domain" description="STAS" evidence="1">
    <location>
        <begin position="17"/>
        <end position="102"/>
    </location>
</feature>
<dbReference type="InterPro" id="IPR036513">
    <property type="entry name" value="STAS_dom_sf"/>
</dbReference>
<dbReference type="InterPro" id="IPR058548">
    <property type="entry name" value="MlaB-like_STAS"/>
</dbReference>
<dbReference type="PROSITE" id="PS50801">
    <property type="entry name" value="STAS"/>
    <property type="match status" value="1"/>
</dbReference>
<evidence type="ECO:0000259" key="1">
    <source>
        <dbReference type="PROSITE" id="PS50801"/>
    </source>
</evidence>
<keyword evidence="3" id="KW-1185">Reference proteome</keyword>
<dbReference type="InterPro" id="IPR002645">
    <property type="entry name" value="STAS_dom"/>
</dbReference>
<organism evidence="2 3">
    <name type="scientific">Nocardioides bigeumensis</name>
    <dbReference type="NCBI Taxonomy" id="433657"/>
    <lineage>
        <taxon>Bacteria</taxon>
        <taxon>Bacillati</taxon>
        <taxon>Actinomycetota</taxon>
        <taxon>Actinomycetes</taxon>
        <taxon>Propionibacteriales</taxon>
        <taxon>Nocardioidaceae</taxon>
        <taxon>Nocardioides</taxon>
    </lineage>
</organism>
<dbReference type="Gene3D" id="3.30.750.24">
    <property type="entry name" value="STAS domain"/>
    <property type="match status" value="1"/>
</dbReference>
<dbReference type="EMBL" id="BAAAQQ010000007">
    <property type="protein sequence ID" value="GAA2121096.1"/>
    <property type="molecule type" value="Genomic_DNA"/>
</dbReference>
<comment type="caution">
    <text evidence="2">The sequence shown here is derived from an EMBL/GenBank/DDBJ whole genome shotgun (WGS) entry which is preliminary data.</text>
</comment>
<dbReference type="SUPFAM" id="SSF52091">
    <property type="entry name" value="SpoIIaa-like"/>
    <property type="match status" value="1"/>
</dbReference>
<reference evidence="2 3" key="1">
    <citation type="journal article" date="2019" name="Int. J. Syst. Evol. Microbiol.">
        <title>The Global Catalogue of Microorganisms (GCM) 10K type strain sequencing project: providing services to taxonomists for standard genome sequencing and annotation.</title>
        <authorList>
            <consortium name="The Broad Institute Genomics Platform"/>
            <consortium name="The Broad Institute Genome Sequencing Center for Infectious Disease"/>
            <person name="Wu L."/>
            <person name="Ma J."/>
        </authorList>
    </citation>
    <scope>NUCLEOTIDE SEQUENCE [LARGE SCALE GENOMIC DNA]</scope>
    <source>
        <strain evidence="2 3">JCM 16021</strain>
    </source>
</reference>
<name>A0ABN2Y643_9ACTN</name>
<sequence>MDFRPLALQYDADSSTLAVAGSVDESSGTLLRAALEKYSDGYSNDLVVDLGDIDFLPSLGIGVLAVAMRTANERGASIELVAVEGTVAQRVLAISGMPHRLR</sequence>
<proteinExistence type="predicted"/>
<dbReference type="Pfam" id="PF13466">
    <property type="entry name" value="STAS_2"/>
    <property type="match status" value="1"/>
</dbReference>
<gene>
    <name evidence="2" type="ORF">GCM10009843_15050</name>
</gene>
<accession>A0ABN2Y643</accession>